<dbReference type="InterPro" id="IPR010982">
    <property type="entry name" value="Lambda_DNA-bd_dom_sf"/>
</dbReference>
<feature type="domain" description="HTH cro/C1-type" evidence="1">
    <location>
        <begin position="12"/>
        <end position="69"/>
    </location>
</feature>
<dbReference type="EMBL" id="DSIY01000206">
    <property type="protein sequence ID" value="HEG91502.1"/>
    <property type="molecule type" value="Genomic_DNA"/>
</dbReference>
<dbReference type="CDD" id="cd00093">
    <property type="entry name" value="HTH_XRE"/>
    <property type="match status" value="1"/>
</dbReference>
<dbReference type="SUPFAM" id="SSF47413">
    <property type="entry name" value="lambda repressor-like DNA-binding domains"/>
    <property type="match status" value="1"/>
</dbReference>
<name>A0A831TCW2_9BACT</name>
<evidence type="ECO:0000259" key="1">
    <source>
        <dbReference type="PROSITE" id="PS50943"/>
    </source>
</evidence>
<reference evidence="2" key="1">
    <citation type="journal article" date="2020" name="mSystems">
        <title>Genome- and Community-Level Interaction Insights into Carbon Utilization and Element Cycling Functions of Hydrothermarchaeota in Hydrothermal Sediment.</title>
        <authorList>
            <person name="Zhou Z."/>
            <person name="Liu Y."/>
            <person name="Xu W."/>
            <person name="Pan J."/>
            <person name="Luo Z.H."/>
            <person name="Li M."/>
        </authorList>
    </citation>
    <scope>NUCLEOTIDE SEQUENCE [LARGE SCALE GENOMIC DNA]</scope>
    <source>
        <strain evidence="2">SpSt-210</strain>
    </source>
</reference>
<dbReference type="AlphaFoldDB" id="A0A831TCW2"/>
<dbReference type="GO" id="GO:0003677">
    <property type="term" value="F:DNA binding"/>
    <property type="evidence" value="ECO:0007669"/>
    <property type="project" value="InterPro"/>
</dbReference>
<comment type="caution">
    <text evidence="2">The sequence shown here is derived from an EMBL/GenBank/DDBJ whole genome shotgun (WGS) entry which is preliminary data.</text>
</comment>
<gene>
    <name evidence="2" type="ORF">ENP34_08675</name>
</gene>
<dbReference type="PROSITE" id="PS50943">
    <property type="entry name" value="HTH_CROC1"/>
    <property type="match status" value="1"/>
</dbReference>
<proteinExistence type="predicted"/>
<evidence type="ECO:0000313" key="2">
    <source>
        <dbReference type="EMBL" id="HEG91502.1"/>
    </source>
</evidence>
<dbReference type="SMART" id="SM00530">
    <property type="entry name" value="HTH_XRE"/>
    <property type="match status" value="1"/>
</dbReference>
<dbReference type="Gene3D" id="1.10.260.40">
    <property type="entry name" value="lambda repressor-like DNA-binding domains"/>
    <property type="match status" value="1"/>
</dbReference>
<accession>A0A831TCW2</accession>
<organism evidence="2">
    <name type="scientific">Thermorudis peleae</name>
    <dbReference type="NCBI Taxonomy" id="1382356"/>
    <lineage>
        <taxon>Bacteria</taxon>
        <taxon>Pseudomonadati</taxon>
        <taxon>Thermomicrobiota</taxon>
        <taxon>Thermomicrobia</taxon>
        <taxon>Thermomicrobia incertae sedis</taxon>
        <taxon>Thermorudis</taxon>
    </lineage>
</organism>
<dbReference type="Pfam" id="PF01381">
    <property type="entry name" value="HTH_3"/>
    <property type="match status" value="1"/>
</dbReference>
<protein>
    <submittedName>
        <fullName evidence="2">XRE family transcriptional regulator</fullName>
    </submittedName>
</protein>
<sequence length="136" mass="15043">MAGELSGFSKALRRLRQLRGMSQERLAELTGIHQRTISRMENTATEGYLPPPHQVVALARALDVSVAELVREAGYPIECDSAREVDLPALATFAERWLLGPGQHHPDSELVRVFAQFARAPAQRASTRQGLTNEKV</sequence>
<dbReference type="InterPro" id="IPR001387">
    <property type="entry name" value="Cro/C1-type_HTH"/>
</dbReference>